<reference evidence="1 2" key="1">
    <citation type="journal article" date="2021" name="Int. J. Syst. Evol. Microbiol.">
        <title>Reticulibacter mediterranei gen. nov., sp. nov., within the new family Reticulibacteraceae fam. nov., and Ktedonospora formicarum gen. nov., sp. nov., Ktedonobacter robiniae sp. nov., Dictyobacter formicarum sp. nov. and Dictyobacter arantiisoli sp. nov., belonging to the class Ktedonobacteria.</title>
        <authorList>
            <person name="Yabe S."/>
            <person name="Zheng Y."/>
            <person name="Wang C.M."/>
            <person name="Sakai Y."/>
            <person name="Abe K."/>
            <person name="Yokota A."/>
            <person name="Donadio S."/>
            <person name="Cavaletti L."/>
            <person name="Monciardini P."/>
        </authorList>
    </citation>
    <scope>NUCLEOTIDE SEQUENCE [LARGE SCALE GENOMIC DNA]</scope>
    <source>
        <strain evidence="1 2">SOSP1-9</strain>
    </source>
</reference>
<organism evidence="1 2">
    <name type="scientific">Dictyobacter formicarum</name>
    <dbReference type="NCBI Taxonomy" id="2778368"/>
    <lineage>
        <taxon>Bacteria</taxon>
        <taxon>Bacillati</taxon>
        <taxon>Chloroflexota</taxon>
        <taxon>Ktedonobacteria</taxon>
        <taxon>Ktedonobacterales</taxon>
        <taxon>Dictyobacteraceae</taxon>
        <taxon>Dictyobacter</taxon>
    </lineage>
</organism>
<evidence type="ECO:0000313" key="2">
    <source>
        <dbReference type="Proteomes" id="UP000635565"/>
    </source>
</evidence>
<evidence type="ECO:0000313" key="1">
    <source>
        <dbReference type="EMBL" id="GHO88540.1"/>
    </source>
</evidence>
<comment type="caution">
    <text evidence="1">The sequence shown here is derived from an EMBL/GenBank/DDBJ whole genome shotgun (WGS) entry which is preliminary data.</text>
</comment>
<proteinExistence type="predicted"/>
<protein>
    <submittedName>
        <fullName evidence="1">Uncharacterized protein</fullName>
    </submittedName>
</protein>
<accession>A0ABQ3VQW5</accession>
<dbReference type="EMBL" id="BNJJ01000025">
    <property type="protein sequence ID" value="GHO88540.1"/>
    <property type="molecule type" value="Genomic_DNA"/>
</dbReference>
<name>A0ABQ3VQW5_9CHLR</name>
<gene>
    <name evidence="1" type="ORF">KSZ_65460</name>
</gene>
<dbReference type="Proteomes" id="UP000635565">
    <property type="component" value="Unassembled WGS sequence"/>
</dbReference>
<sequence length="57" mass="6360">MGNQQVCRTTVYRGERLPLIPIDDPRLPIEDVCQRKVDGIAAITEGDYVVGIVLHLL</sequence>
<keyword evidence="2" id="KW-1185">Reference proteome</keyword>